<dbReference type="EMBL" id="WIGM01000054">
    <property type="protein sequence ID" value="KAF6842961.1"/>
    <property type="molecule type" value="Genomic_DNA"/>
</dbReference>
<feature type="chain" id="PRO_5034690436" description="Secreted protein" evidence="1">
    <location>
        <begin position="21"/>
        <end position="195"/>
    </location>
</feature>
<gene>
    <name evidence="2" type="ORF">CMUS01_02539</name>
</gene>
<organism evidence="2 3">
    <name type="scientific">Colletotrichum musicola</name>
    <dbReference type="NCBI Taxonomy" id="2175873"/>
    <lineage>
        <taxon>Eukaryota</taxon>
        <taxon>Fungi</taxon>
        <taxon>Dikarya</taxon>
        <taxon>Ascomycota</taxon>
        <taxon>Pezizomycotina</taxon>
        <taxon>Sordariomycetes</taxon>
        <taxon>Hypocreomycetidae</taxon>
        <taxon>Glomerellales</taxon>
        <taxon>Glomerellaceae</taxon>
        <taxon>Colletotrichum</taxon>
        <taxon>Colletotrichum orchidearum species complex</taxon>
    </lineage>
</organism>
<reference evidence="2" key="1">
    <citation type="journal article" date="2020" name="Phytopathology">
        <title>Genome Sequence Resources of Colletotrichum truncatum, C. plurivorum, C. musicola, and C. sojae: Four Species Pathogenic to Soybean (Glycine max).</title>
        <authorList>
            <person name="Rogerio F."/>
            <person name="Boufleur T.R."/>
            <person name="Ciampi-Guillardi M."/>
            <person name="Sukno S.A."/>
            <person name="Thon M.R."/>
            <person name="Massola Junior N.S."/>
            <person name="Baroncelli R."/>
        </authorList>
    </citation>
    <scope>NUCLEOTIDE SEQUENCE</scope>
    <source>
        <strain evidence="2">LFN0074</strain>
    </source>
</reference>
<sequence length="195" mass="21052">MKPASALVTVVALLGGHAAALPTEPGQHNAREITDVEALPAREIAFEETVGIAVNFDDDAGKLRPQSQVAMNNSDTVTAVEKRSSDLETRGLSPNTQYSGNFYPKFHTNTRPFAQAITIAGHAYIMQAWVDLQNRINIVIDGAFPGVPSPIAGVSNKHAGFAVLPHLWKLGTAYFAQDTGGEFEPGDAWAFFWYP</sequence>
<comment type="caution">
    <text evidence="2">The sequence shown here is derived from an EMBL/GenBank/DDBJ whole genome shotgun (WGS) entry which is preliminary data.</text>
</comment>
<evidence type="ECO:0000313" key="2">
    <source>
        <dbReference type="EMBL" id="KAF6842961.1"/>
    </source>
</evidence>
<evidence type="ECO:0000256" key="1">
    <source>
        <dbReference type="SAM" id="SignalP"/>
    </source>
</evidence>
<keyword evidence="1" id="KW-0732">Signal</keyword>
<accession>A0A8H6U7G9</accession>
<protein>
    <recommendedName>
        <fullName evidence="4">Secreted protein</fullName>
    </recommendedName>
</protein>
<feature type="signal peptide" evidence="1">
    <location>
        <begin position="1"/>
        <end position="20"/>
    </location>
</feature>
<keyword evidence="3" id="KW-1185">Reference proteome</keyword>
<evidence type="ECO:0000313" key="3">
    <source>
        <dbReference type="Proteomes" id="UP000639643"/>
    </source>
</evidence>
<dbReference type="OrthoDB" id="4791100at2759"/>
<evidence type="ECO:0008006" key="4">
    <source>
        <dbReference type="Google" id="ProtNLM"/>
    </source>
</evidence>
<dbReference type="AlphaFoldDB" id="A0A8H6U7G9"/>
<proteinExistence type="predicted"/>
<dbReference type="Proteomes" id="UP000639643">
    <property type="component" value="Unassembled WGS sequence"/>
</dbReference>
<name>A0A8H6U7G9_9PEZI</name>